<dbReference type="PROSITE" id="PS50292">
    <property type="entry name" value="PEROXIDASE_3"/>
    <property type="match status" value="2"/>
</dbReference>
<dbReference type="GeneID" id="106463436"/>
<dbReference type="Pfam" id="PF03098">
    <property type="entry name" value="An_peroxidase"/>
    <property type="match status" value="2"/>
</dbReference>
<evidence type="ECO:0000313" key="3">
    <source>
        <dbReference type="RefSeq" id="XP_013778917.2"/>
    </source>
</evidence>
<dbReference type="Proteomes" id="UP000694941">
    <property type="component" value="Unplaced"/>
</dbReference>
<gene>
    <name evidence="3" type="primary">LOC106463436</name>
</gene>
<dbReference type="InterPro" id="IPR010255">
    <property type="entry name" value="Haem_peroxidase_sf"/>
</dbReference>
<reference evidence="3" key="1">
    <citation type="submission" date="2025-08" db="UniProtKB">
        <authorList>
            <consortium name="RefSeq"/>
        </authorList>
    </citation>
    <scope>IDENTIFICATION</scope>
    <source>
        <tissue evidence="3">Muscle</tissue>
    </source>
</reference>
<dbReference type="InterPro" id="IPR019791">
    <property type="entry name" value="Haem_peroxidase_animal"/>
</dbReference>
<dbReference type="PANTHER" id="PTHR11475:SF106">
    <property type="entry name" value="CURLY SU"/>
    <property type="match status" value="1"/>
</dbReference>
<dbReference type="SUPFAM" id="SSF48113">
    <property type="entry name" value="Heme-dependent peroxidases"/>
    <property type="match status" value="2"/>
</dbReference>
<name>A0ABM1BBY8_LIMPO</name>
<proteinExistence type="predicted"/>
<dbReference type="Gene3D" id="1.10.640.10">
    <property type="entry name" value="Haem peroxidase domain superfamily, animal type"/>
    <property type="match status" value="2"/>
</dbReference>
<accession>A0ABM1BBY8</accession>
<organism evidence="2 3">
    <name type="scientific">Limulus polyphemus</name>
    <name type="common">Atlantic horseshoe crab</name>
    <dbReference type="NCBI Taxonomy" id="6850"/>
    <lineage>
        <taxon>Eukaryota</taxon>
        <taxon>Metazoa</taxon>
        <taxon>Ecdysozoa</taxon>
        <taxon>Arthropoda</taxon>
        <taxon>Chelicerata</taxon>
        <taxon>Merostomata</taxon>
        <taxon>Xiphosura</taxon>
        <taxon>Limulidae</taxon>
        <taxon>Limulus</taxon>
    </lineage>
</organism>
<sequence length="1266" mass="145162">MSWGQFIDHDLTLGALPRDQHNRNFNCCNISKSNQHPNCMTIDIPPNDPFYSRYGQTCMEFKRLLAGQRPGCTLGPRVHINLNSGPIDASFVYGSTEEHARTLRLGKGGLLRVWDLFSQYGLKPILPPMSDNPDMDCTARPQNLFCFLAGDPRANQQIHLPVLHVLYLREHNNMAVELGRLNPHWDDERIYQEVRHIMAASVQHITFKEFLPLLLGDEVVHRFNLTLQPTGYWNGYDPYVHMGSSNAFQAAAFRFGHTHIQGKVRRYNKYHEFIGEDPLRFLLQQPFIIYEPGKLDELIGGLINTPAQSYDRFITREVTNHLFEEPPNMFGLDLVSLNIMRGRETGVPSYNEYRDWCGMGRAKTFEDLEPVLSNGTAYKYAQIYNHPDDIDLWSAGVSEHLLPGAMIGPTFACILARQFDNIRRGDRFWYENSGFPSAFTPEQLQEIRKASQAKLICENADDLPTIQPYVMQLAHPIYNPRLLCKDLPSIDLRFWQENPVQVGFQFKKYIILVASLLTVGQSNTVFLVDRQTPLNPNFSPNCALVVHTSKKESNYADNKGLQYIANFVPNYSLKRMTSGRRGEICITYDEINSAVKESVQSIGYPPREIYQLSSDLPKPKHIAPVGIILETATLILAHRYSLSYDVIANGLPKIDTSKTSVNDICPVFLKPVKCELTRYRTLTGMCNNLENPSWGSARSAMLRYITPAYNDGISSPRRAVHGSELPIARAVSFFMHHDASQHDQALTNIMVAWGQMIDHDLTFASPTLDERRLDIECCKFPPQYRHPNCMPITIPSDDPFFKFFNRKCMDFARTLPGLRPGCTFGPRYHTNQVSAYIDGNFIYGSQQVDANRIRQFRGGFLKTFPLHRKLGLKDLLPMKTVDPDVGCNARPRSAYCFDAGDERVNEQLVLAVMHTIWMREHNRIAEALGQINPHWDDEKIYQETRHIIIAELQHITYKEFLPAVVGVQNIKKYGLQLLPHGYYDGYNPKVNAGIRSAFQTAAFRFGHSLLPDVTERYNKFHEKLESIRLSKQLRQPYDLYKPGIMDTFLMGLMNQESNRMDPEVTTEVTNHLFEKPGEGFGMDLAAVNMQRSREHGNPGYNFYREYCGLRKARDFHDLIGIMPNTTVQRYSQIYRHVDDIDLWSAGISEYHMPNAVVGPTFACLIAEQFSYLRRGDRFWYENGGWSSSFSPEQLQEIRKVRFCRVLCDNADDMDTIQEKAMFIADPQKNPRFNCRSNDIPHLDISKWADVSHYGKKFANEVAIYVK</sequence>
<dbReference type="CDD" id="cd09823">
    <property type="entry name" value="peroxinectin_like"/>
    <property type="match status" value="2"/>
</dbReference>
<evidence type="ECO:0000313" key="2">
    <source>
        <dbReference type="Proteomes" id="UP000694941"/>
    </source>
</evidence>
<dbReference type="PRINTS" id="PR00457">
    <property type="entry name" value="ANPEROXIDASE"/>
</dbReference>
<dbReference type="RefSeq" id="XP_013778917.2">
    <property type="nucleotide sequence ID" value="XM_013923463.2"/>
</dbReference>
<keyword evidence="1" id="KW-0575">Peroxidase</keyword>
<keyword evidence="1" id="KW-0560">Oxidoreductase</keyword>
<keyword evidence="2" id="KW-1185">Reference proteome</keyword>
<protein>
    <submittedName>
        <fullName evidence="3">Thyroid peroxidase-like</fullName>
    </submittedName>
</protein>
<evidence type="ECO:0000256" key="1">
    <source>
        <dbReference type="ARBA" id="ARBA00022559"/>
    </source>
</evidence>
<dbReference type="PANTHER" id="PTHR11475">
    <property type="entry name" value="OXIDASE/PEROXIDASE"/>
    <property type="match status" value="1"/>
</dbReference>
<dbReference type="InterPro" id="IPR037120">
    <property type="entry name" value="Haem_peroxidase_sf_animal"/>
</dbReference>